<reference evidence="2 3" key="1">
    <citation type="journal article" date="2019" name="Commun. Biol.">
        <title>The bagworm genome reveals a unique fibroin gene that provides high tensile strength.</title>
        <authorList>
            <person name="Kono N."/>
            <person name="Nakamura H."/>
            <person name="Ohtoshi R."/>
            <person name="Tomita M."/>
            <person name="Numata K."/>
            <person name="Arakawa K."/>
        </authorList>
    </citation>
    <scope>NUCLEOTIDE SEQUENCE [LARGE SCALE GENOMIC DNA]</scope>
</reference>
<comment type="similarity">
    <text evidence="1">Belongs to the DNA mismatch repair MutL/HexB family.</text>
</comment>
<dbReference type="SUPFAM" id="SSF55874">
    <property type="entry name" value="ATPase domain of HSP90 chaperone/DNA topoisomerase II/histidine kinase"/>
    <property type="match status" value="1"/>
</dbReference>
<dbReference type="Pfam" id="PF13589">
    <property type="entry name" value="HATPase_c_3"/>
    <property type="match status" value="1"/>
</dbReference>
<dbReference type="PANTHER" id="PTHR10073">
    <property type="entry name" value="DNA MISMATCH REPAIR PROTEIN MLH, PMS, MUTL"/>
    <property type="match status" value="1"/>
</dbReference>
<keyword evidence="3" id="KW-1185">Reference proteome</keyword>
<evidence type="ECO:0000313" key="2">
    <source>
        <dbReference type="EMBL" id="GBP40157.1"/>
    </source>
</evidence>
<dbReference type="EMBL" id="BGZK01000377">
    <property type="protein sequence ID" value="GBP40157.1"/>
    <property type="molecule type" value="Genomic_DNA"/>
</dbReference>
<proteinExistence type="inferred from homology"/>
<dbReference type="GO" id="GO:0032389">
    <property type="term" value="C:MutLalpha complex"/>
    <property type="evidence" value="ECO:0007669"/>
    <property type="project" value="TreeGrafter"/>
</dbReference>
<sequence length="276" mass="30249">MGEPGIIRKLSVEVVNRIAAGEIVQRPANALKELIENSHQKVLVVSDNATNKKSEEEPTRKFPSFRFSYGYLDAKASNIIITVKAGGLKYLQIQDNGVGIRRDDLEIVCERFTTSKLIEYDDLKDINTYGFRGEALASISHIAHLTILTKTATDKCASNASAARRCRRCCPANPTSLQLVAASSCLPIMTFDIFSDVKVAEVSLSDTTELRVCGVPRSACHAAAVKPRASVPAMRSGYPTVCTPRRHTVSAPRERSRSFHTPIPIAILVILRVLRA</sequence>
<dbReference type="GO" id="GO:0016887">
    <property type="term" value="F:ATP hydrolysis activity"/>
    <property type="evidence" value="ECO:0007669"/>
    <property type="project" value="InterPro"/>
</dbReference>
<dbReference type="GO" id="GO:0006298">
    <property type="term" value="P:mismatch repair"/>
    <property type="evidence" value="ECO:0007669"/>
    <property type="project" value="InterPro"/>
</dbReference>
<dbReference type="Gene3D" id="3.30.565.10">
    <property type="entry name" value="Histidine kinase-like ATPase, C-terminal domain"/>
    <property type="match status" value="2"/>
</dbReference>
<dbReference type="InterPro" id="IPR038973">
    <property type="entry name" value="MutL/Mlh/Pms-like"/>
</dbReference>
<comment type="caution">
    <text evidence="2">The sequence shown here is derived from an EMBL/GenBank/DDBJ whole genome shotgun (WGS) entry which is preliminary data.</text>
</comment>
<dbReference type="InterPro" id="IPR036890">
    <property type="entry name" value="HATPase_C_sf"/>
</dbReference>
<dbReference type="InterPro" id="IPR014762">
    <property type="entry name" value="DNA_mismatch_repair_CS"/>
</dbReference>
<dbReference type="AlphaFoldDB" id="A0A4C1VP65"/>
<evidence type="ECO:0000313" key="3">
    <source>
        <dbReference type="Proteomes" id="UP000299102"/>
    </source>
</evidence>
<dbReference type="PROSITE" id="PS00058">
    <property type="entry name" value="DNA_MISMATCH_REPAIR_1"/>
    <property type="match status" value="1"/>
</dbReference>
<dbReference type="Proteomes" id="UP000299102">
    <property type="component" value="Unassembled WGS sequence"/>
</dbReference>
<gene>
    <name evidence="2" type="primary">MLH1</name>
    <name evidence="2" type="ORF">EVAR_20300_1</name>
</gene>
<dbReference type="OrthoDB" id="10263226at2759"/>
<evidence type="ECO:0000256" key="1">
    <source>
        <dbReference type="ARBA" id="ARBA00006082"/>
    </source>
</evidence>
<dbReference type="GO" id="GO:0140664">
    <property type="term" value="F:ATP-dependent DNA damage sensor activity"/>
    <property type="evidence" value="ECO:0007669"/>
    <property type="project" value="InterPro"/>
</dbReference>
<dbReference type="PANTHER" id="PTHR10073:SF12">
    <property type="entry name" value="DNA MISMATCH REPAIR PROTEIN MLH1"/>
    <property type="match status" value="1"/>
</dbReference>
<protein>
    <submittedName>
        <fullName evidence="2">DNA mismatch repair protein Mlh1</fullName>
    </submittedName>
</protein>
<accession>A0A4C1VP65</accession>
<name>A0A4C1VP65_EUMVA</name>
<organism evidence="2 3">
    <name type="scientific">Eumeta variegata</name>
    <name type="common">Bagworm moth</name>
    <name type="synonym">Eumeta japonica</name>
    <dbReference type="NCBI Taxonomy" id="151549"/>
    <lineage>
        <taxon>Eukaryota</taxon>
        <taxon>Metazoa</taxon>
        <taxon>Ecdysozoa</taxon>
        <taxon>Arthropoda</taxon>
        <taxon>Hexapoda</taxon>
        <taxon>Insecta</taxon>
        <taxon>Pterygota</taxon>
        <taxon>Neoptera</taxon>
        <taxon>Endopterygota</taxon>
        <taxon>Lepidoptera</taxon>
        <taxon>Glossata</taxon>
        <taxon>Ditrysia</taxon>
        <taxon>Tineoidea</taxon>
        <taxon>Psychidae</taxon>
        <taxon>Oiketicinae</taxon>
        <taxon>Eumeta</taxon>
    </lineage>
</organism>
<dbReference type="STRING" id="151549.A0A4C1VP65"/>